<evidence type="ECO:0000313" key="3">
    <source>
        <dbReference type="Proteomes" id="UP000235786"/>
    </source>
</evidence>
<gene>
    <name evidence="2" type="ORF">L207DRAFT_611836</name>
</gene>
<dbReference type="EMBL" id="KZ613964">
    <property type="protein sequence ID" value="PMD31047.1"/>
    <property type="molecule type" value="Genomic_DNA"/>
</dbReference>
<dbReference type="Proteomes" id="UP000235786">
    <property type="component" value="Unassembled WGS sequence"/>
</dbReference>
<organism evidence="2 3">
    <name type="scientific">Hyaloscypha variabilis (strain UAMH 11265 / GT02V1 / F)</name>
    <name type="common">Meliniomyces variabilis</name>
    <dbReference type="NCBI Taxonomy" id="1149755"/>
    <lineage>
        <taxon>Eukaryota</taxon>
        <taxon>Fungi</taxon>
        <taxon>Dikarya</taxon>
        <taxon>Ascomycota</taxon>
        <taxon>Pezizomycotina</taxon>
        <taxon>Leotiomycetes</taxon>
        <taxon>Helotiales</taxon>
        <taxon>Hyaloscyphaceae</taxon>
        <taxon>Hyaloscypha</taxon>
        <taxon>Hyaloscypha variabilis</taxon>
    </lineage>
</organism>
<feature type="compositionally biased region" description="Basic and acidic residues" evidence="1">
    <location>
        <begin position="39"/>
        <end position="57"/>
    </location>
</feature>
<evidence type="ECO:0000256" key="1">
    <source>
        <dbReference type="SAM" id="MobiDB-lite"/>
    </source>
</evidence>
<sequence length="113" mass="13371">MKADHKERIALKAYRKLVEDEIKEDERALQMALRRRRRDDRDIEHSGSEEGDRDERTVSAQLRQESATKRPTTPTTRRRSYSQIKSPLVIRPASQQGRLVSPTTRRYPKRSRK</sequence>
<protein>
    <submittedName>
        <fullName evidence="2">Uncharacterized protein</fullName>
    </submittedName>
</protein>
<dbReference type="AlphaFoldDB" id="A0A2J6QXP4"/>
<evidence type="ECO:0000313" key="2">
    <source>
        <dbReference type="EMBL" id="PMD31047.1"/>
    </source>
</evidence>
<proteinExistence type="predicted"/>
<keyword evidence="3" id="KW-1185">Reference proteome</keyword>
<feature type="region of interest" description="Disordered" evidence="1">
    <location>
        <begin position="32"/>
        <end position="113"/>
    </location>
</feature>
<accession>A0A2J6QXP4</accession>
<reference evidence="2 3" key="1">
    <citation type="submission" date="2016-04" db="EMBL/GenBank/DDBJ databases">
        <title>A degradative enzymes factory behind the ericoid mycorrhizal symbiosis.</title>
        <authorList>
            <consortium name="DOE Joint Genome Institute"/>
            <person name="Martino E."/>
            <person name="Morin E."/>
            <person name="Grelet G."/>
            <person name="Kuo A."/>
            <person name="Kohler A."/>
            <person name="Daghino S."/>
            <person name="Barry K."/>
            <person name="Choi C."/>
            <person name="Cichocki N."/>
            <person name="Clum A."/>
            <person name="Copeland A."/>
            <person name="Hainaut M."/>
            <person name="Haridas S."/>
            <person name="Labutti K."/>
            <person name="Lindquist E."/>
            <person name="Lipzen A."/>
            <person name="Khouja H.-R."/>
            <person name="Murat C."/>
            <person name="Ohm R."/>
            <person name="Olson A."/>
            <person name="Spatafora J."/>
            <person name="Veneault-Fourrey C."/>
            <person name="Henrissat B."/>
            <person name="Grigoriev I."/>
            <person name="Martin F."/>
            <person name="Perotto S."/>
        </authorList>
    </citation>
    <scope>NUCLEOTIDE SEQUENCE [LARGE SCALE GENOMIC DNA]</scope>
    <source>
        <strain evidence="2 3">F</strain>
    </source>
</reference>
<feature type="compositionally biased region" description="Polar residues" evidence="1">
    <location>
        <begin position="93"/>
        <end position="104"/>
    </location>
</feature>
<name>A0A2J6QXP4_HYAVF</name>